<dbReference type="EMBL" id="AHEU01000030">
    <property type="protein sequence ID" value="EJR29064.1"/>
    <property type="molecule type" value="Genomic_DNA"/>
</dbReference>
<gene>
    <name evidence="1" type="ORF">IIG_04071</name>
</gene>
<organism evidence="1 2">
    <name type="scientific">Bacillus cereus VD048</name>
    <dbReference type="NCBI Taxonomy" id="1053226"/>
    <lineage>
        <taxon>Bacteria</taxon>
        <taxon>Bacillati</taxon>
        <taxon>Bacillota</taxon>
        <taxon>Bacilli</taxon>
        <taxon>Bacillales</taxon>
        <taxon>Bacillaceae</taxon>
        <taxon>Bacillus</taxon>
        <taxon>Bacillus cereus group</taxon>
    </lineage>
</organism>
<proteinExistence type="predicted"/>
<dbReference type="PATRIC" id="fig|1053226.3.peg.4149"/>
<dbReference type="HOGENOM" id="CLU_2969510_0_0_9"/>
<evidence type="ECO:0000313" key="2">
    <source>
        <dbReference type="Proteomes" id="UP000006960"/>
    </source>
</evidence>
<dbReference type="AlphaFoldDB" id="J8EDK9"/>
<dbReference type="Proteomes" id="UP000006960">
    <property type="component" value="Unassembled WGS sequence"/>
</dbReference>
<protein>
    <submittedName>
        <fullName evidence="1">Uncharacterized protein</fullName>
    </submittedName>
</protein>
<sequence length="58" mass="6768">MEEYIDDLLRRMADEENKDEITNICYTLLEVGTNQSILPLTKLYIGIVLMFVQTLLKC</sequence>
<accession>J8EDK9</accession>
<name>J8EDK9_BACCE</name>
<comment type="caution">
    <text evidence="1">The sequence shown here is derived from an EMBL/GenBank/DDBJ whole genome shotgun (WGS) entry which is preliminary data.</text>
</comment>
<reference evidence="1 2" key="1">
    <citation type="submission" date="2012-04" db="EMBL/GenBank/DDBJ databases">
        <title>The Genome Sequence of Bacillus cereus VD048.</title>
        <authorList>
            <consortium name="The Broad Institute Genome Sequencing Platform"/>
            <consortium name="The Broad Institute Genome Sequencing Center for Infectious Disease"/>
            <person name="Feldgarden M."/>
            <person name="Van der Auwera G.A."/>
            <person name="Mahillon J."/>
            <person name="Duprez V."/>
            <person name="Timmery S."/>
            <person name="Mattelet C."/>
            <person name="Dierick K."/>
            <person name="Sun M."/>
            <person name="Yu Z."/>
            <person name="Zhu L."/>
            <person name="Hu X."/>
            <person name="Shank E.B."/>
            <person name="Swiecicka I."/>
            <person name="Hansen B.M."/>
            <person name="Andrup L."/>
            <person name="Young S.K."/>
            <person name="Zeng Q."/>
            <person name="Gargeya S."/>
            <person name="Fitzgerald M."/>
            <person name="Haas B."/>
            <person name="Abouelleil A."/>
            <person name="Alvarado L."/>
            <person name="Arachchi H.M."/>
            <person name="Berlin A."/>
            <person name="Chapman S.B."/>
            <person name="Goldberg J."/>
            <person name="Griggs A."/>
            <person name="Gujja S."/>
            <person name="Hansen M."/>
            <person name="Howarth C."/>
            <person name="Imamovic A."/>
            <person name="Larimer J."/>
            <person name="McCowen C."/>
            <person name="Montmayeur A."/>
            <person name="Murphy C."/>
            <person name="Neiman D."/>
            <person name="Pearson M."/>
            <person name="Priest M."/>
            <person name="Roberts A."/>
            <person name="Saif S."/>
            <person name="Shea T."/>
            <person name="Sisk P."/>
            <person name="Sykes S."/>
            <person name="Wortman J."/>
            <person name="Nusbaum C."/>
            <person name="Birren B."/>
        </authorList>
    </citation>
    <scope>NUCLEOTIDE SEQUENCE [LARGE SCALE GENOMIC DNA]</scope>
    <source>
        <strain evidence="1 2">VD048</strain>
    </source>
</reference>
<evidence type="ECO:0000313" key="1">
    <source>
        <dbReference type="EMBL" id="EJR29064.1"/>
    </source>
</evidence>